<feature type="region of interest" description="Disordered" evidence="1">
    <location>
        <begin position="1"/>
        <end position="34"/>
    </location>
</feature>
<dbReference type="PANTHER" id="PTHR38600:SF1">
    <property type="entry name" value="TRANSCRIPTIONAL REGULATORY PROTEIN"/>
    <property type="match status" value="1"/>
</dbReference>
<feature type="domain" description="HTH arsR-type" evidence="3">
    <location>
        <begin position="48"/>
        <end position="128"/>
    </location>
</feature>
<dbReference type="InterPro" id="IPR036388">
    <property type="entry name" value="WH-like_DNA-bd_sf"/>
</dbReference>
<reference evidence="4 5" key="1">
    <citation type="journal article" date="2019" name="Int. J. Syst. Evol. Microbiol.">
        <title>The Global Catalogue of Microorganisms (GCM) 10K type strain sequencing project: providing services to taxonomists for standard genome sequencing and annotation.</title>
        <authorList>
            <consortium name="The Broad Institute Genomics Platform"/>
            <consortium name="The Broad Institute Genome Sequencing Center for Infectious Disease"/>
            <person name="Wu L."/>
            <person name="Ma J."/>
        </authorList>
    </citation>
    <scope>NUCLEOTIDE SEQUENCE [LARGE SCALE GENOMIC DNA]</scope>
    <source>
        <strain evidence="4 5">CGMCC 1.12553</strain>
    </source>
</reference>
<dbReference type="CDD" id="cd00090">
    <property type="entry name" value="HTH_ARSR"/>
    <property type="match status" value="1"/>
</dbReference>
<keyword evidence="2" id="KW-1133">Transmembrane helix</keyword>
<comment type="caution">
    <text evidence="4">The sequence shown here is derived from an EMBL/GenBank/DDBJ whole genome shotgun (WGS) entry which is preliminary data.</text>
</comment>
<evidence type="ECO:0000256" key="2">
    <source>
        <dbReference type="SAM" id="Phobius"/>
    </source>
</evidence>
<keyword evidence="2" id="KW-0812">Transmembrane</keyword>
<keyword evidence="5" id="KW-1185">Reference proteome</keyword>
<gene>
    <name evidence="4" type="ORF">ACFO0N_00120</name>
</gene>
<proteinExistence type="predicted"/>
<feature type="transmembrane region" description="Helical" evidence="2">
    <location>
        <begin position="143"/>
        <end position="166"/>
    </location>
</feature>
<keyword evidence="2" id="KW-0472">Membrane</keyword>
<evidence type="ECO:0000313" key="4">
    <source>
        <dbReference type="EMBL" id="MFC4356347.1"/>
    </source>
</evidence>
<dbReference type="Gene3D" id="1.10.10.10">
    <property type="entry name" value="Winged helix-like DNA-binding domain superfamily/Winged helix DNA-binding domain"/>
    <property type="match status" value="1"/>
</dbReference>
<evidence type="ECO:0000259" key="3">
    <source>
        <dbReference type="SMART" id="SM00418"/>
    </source>
</evidence>
<dbReference type="PANTHER" id="PTHR38600">
    <property type="entry name" value="TRANSCRIPTIONAL REGULATORY PROTEIN"/>
    <property type="match status" value="1"/>
</dbReference>
<protein>
    <submittedName>
        <fullName evidence="4">ArsR/SmtB family transcription factor</fullName>
    </submittedName>
</protein>
<dbReference type="AlphaFoldDB" id="A0ABD5P629"/>
<dbReference type="SUPFAM" id="SSF46785">
    <property type="entry name" value="Winged helix' DNA-binding domain"/>
    <property type="match status" value="1"/>
</dbReference>
<name>A0ABD5P629_9EURY</name>
<dbReference type="InterPro" id="IPR056525">
    <property type="entry name" value="HVO_1552_C"/>
</dbReference>
<evidence type="ECO:0000313" key="5">
    <source>
        <dbReference type="Proteomes" id="UP001595921"/>
    </source>
</evidence>
<dbReference type="InterPro" id="IPR001845">
    <property type="entry name" value="HTH_ArsR_DNA-bd_dom"/>
</dbReference>
<dbReference type="Proteomes" id="UP001595921">
    <property type="component" value="Unassembled WGS sequence"/>
</dbReference>
<accession>A0ABD5P629</accession>
<feature type="transmembrane region" description="Helical" evidence="2">
    <location>
        <begin position="186"/>
        <end position="211"/>
    </location>
</feature>
<dbReference type="InterPro" id="IPR011991">
    <property type="entry name" value="ArsR-like_HTH"/>
</dbReference>
<organism evidence="4 5">
    <name type="scientific">Halobium salinum</name>
    <dbReference type="NCBI Taxonomy" id="1364940"/>
    <lineage>
        <taxon>Archaea</taxon>
        <taxon>Methanobacteriati</taxon>
        <taxon>Methanobacteriota</taxon>
        <taxon>Stenosarchaea group</taxon>
        <taxon>Halobacteria</taxon>
        <taxon>Halobacteriales</taxon>
        <taxon>Haloferacaceae</taxon>
        <taxon>Halobium</taxon>
    </lineage>
</organism>
<dbReference type="EMBL" id="JBHSDS010000001">
    <property type="protein sequence ID" value="MFC4356347.1"/>
    <property type="molecule type" value="Genomic_DNA"/>
</dbReference>
<dbReference type="InterPro" id="IPR036390">
    <property type="entry name" value="WH_DNA-bd_sf"/>
</dbReference>
<dbReference type="SMART" id="SM00418">
    <property type="entry name" value="HTH_ARSR"/>
    <property type="match status" value="1"/>
</dbReference>
<dbReference type="Pfam" id="PF24267">
    <property type="entry name" value="HVO_1552_C"/>
    <property type="match status" value="1"/>
</dbReference>
<sequence length="216" mass="22305">MSGLLPSDTEPARTESAGDEGVSGSAAAAPDADGDLRVLWLDDEESERLISSLSSDTARSVLTALHERPATASELSEEVDTSLQNVRHHVNNLTDAGLVRVADTRYSVKGREMNVYAPSDDPMVVCVGREDDRGDFLDSLKRLVGVAAVVGLFAALVQSAFGAGVVDLGGPATSPRIPDAVGGAEPVLGLLPPGVAFLAGGLLALAAVAALEYRRS</sequence>
<evidence type="ECO:0000256" key="1">
    <source>
        <dbReference type="SAM" id="MobiDB-lite"/>
    </source>
</evidence>
<dbReference type="RefSeq" id="WP_267624702.1">
    <property type="nucleotide sequence ID" value="NZ_JAODIW010000010.1"/>
</dbReference>
<dbReference type="Pfam" id="PF12840">
    <property type="entry name" value="HTH_20"/>
    <property type="match status" value="1"/>
</dbReference>